<evidence type="ECO:0000256" key="2">
    <source>
        <dbReference type="SAM" id="MobiDB-lite"/>
    </source>
</evidence>
<evidence type="ECO:0000313" key="3">
    <source>
        <dbReference type="Proteomes" id="UP000694888"/>
    </source>
</evidence>
<feature type="repeat" description="ANK" evidence="1">
    <location>
        <begin position="98"/>
        <end position="130"/>
    </location>
</feature>
<dbReference type="RefSeq" id="XP_035826859.1">
    <property type="nucleotide sequence ID" value="XM_035970966.1"/>
</dbReference>
<sequence length="485" mass="54289">MPLSFRSRSVVTRSDGPSPSMPSHNMLVEKLRDAVFQNDVKELQRLLLEGGRARDRFHNDTESGSTVLMEACNLGQHECVDVLTRHCEKSALDARNVTGTTACMLAAEKGHITCLKMLIERGADSDLVDHHGCSSLMLAAIWGNIKCLQYLIENHSDLTKTDIEGRTAVMRVAMSGEIECLEILLTNAIQTSDDASSLESRESLSRSQATNLINCVDRYGSSALMLSLQSKEEKCAELLLDCFADVNIVNRVGKTALRLSFDQHMLPLSRRILEAGANVTLSPNDQMLLHEAAARGENVIARYMILNRCAPTLRDCKHVVFDFPYMGTPISPLCVAFLSKNSNLATYLIAIRFLTRYDVTTLRSCPKLLNILSEYVCRQPLDLLQRFRSKPLTLFTLSFVASSDSMGTGSDREQRIRSSGLPDRFKDQLLFQGQWARLCVSQWQDLALYQDSFVKECFCDDCRGSNGLQFSDEISPLPSRKIFEF</sequence>
<dbReference type="SUPFAM" id="SSF48403">
    <property type="entry name" value="Ankyrin repeat"/>
    <property type="match status" value="1"/>
</dbReference>
<dbReference type="PANTHER" id="PTHR24121">
    <property type="entry name" value="NO MECHANORECEPTOR POTENTIAL C, ISOFORM D-RELATED"/>
    <property type="match status" value="1"/>
</dbReference>
<evidence type="ECO:0000313" key="4">
    <source>
        <dbReference type="RefSeq" id="XP_035826859.1"/>
    </source>
</evidence>
<feature type="region of interest" description="Disordered" evidence="2">
    <location>
        <begin position="1"/>
        <end position="23"/>
    </location>
</feature>
<keyword evidence="1" id="KW-0040">ANK repeat</keyword>
<dbReference type="Pfam" id="PF13637">
    <property type="entry name" value="Ank_4"/>
    <property type="match status" value="1"/>
</dbReference>
<dbReference type="PROSITE" id="PS50088">
    <property type="entry name" value="ANK_REPEAT"/>
    <property type="match status" value="2"/>
</dbReference>
<dbReference type="Gene3D" id="1.25.40.20">
    <property type="entry name" value="Ankyrin repeat-containing domain"/>
    <property type="match status" value="2"/>
</dbReference>
<dbReference type="InterPro" id="IPR036770">
    <property type="entry name" value="Ankyrin_rpt-contain_sf"/>
</dbReference>
<accession>A0ABM1VWR7</accession>
<evidence type="ECO:0000256" key="1">
    <source>
        <dbReference type="PROSITE-ProRule" id="PRU00023"/>
    </source>
</evidence>
<reference evidence="4" key="1">
    <citation type="submission" date="2025-08" db="UniProtKB">
        <authorList>
            <consortium name="RefSeq"/>
        </authorList>
    </citation>
    <scope>IDENTIFICATION</scope>
</reference>
<keyword evidence="3" id="KW-1185">Reference proteome</keyword>
<dbReference type="Proteomes" id="UP000694888">
    <property type="component" value="Unplaced"/>
</dbReference>
<organism evidence="3 4">
    <name type="scientific">Aplysia californica</name>
    <name type="common">California sea hare</name>
    <dbReference type="NCBI Taxonomy" id="6500"/>
    <lineage>
        <taxon>Eukaryota</taxon>
        <taxon>Metazoa</taxon>
        <taxon>Spiralia</taxon>
        <taxon>Lophotrochozoa</taxon>
        <taxon>Mollusca</taxon>
        <taxon>Gastropoda</taxon>
        <taxon>Heterobranchia</taxon>
        <taxon>Euthyneura</taxon>
        <taxon>Tectipleura</taxon>
        <taxon>Aplysiida</taxon>
        <taxon>Aplysioidea</taxon>
        <taxon>Aplysiidae</taxon>
        <taxon>Aplysia</taxon>
    </lineage>
</organism>
<dbReference type="Pfam" id="PF00023">
    <property type="entry name" value="Ank"/>
    <property type="match status" value="1"/>
</dbReference>
<dbReference type="PANTHER" id="PTHR24121:SF23">
    <property type="entry name" value="NO MECHANORECEPTOR POTENTIAL C, ISOFORM H"/>
    <property type="match status" value="1"/>
</dbReference>
<feature type="repeat" description="ANK" evidence="1">
    <location>
        <begin position="131"/>
        <end position="163"/>
    </location>
</feature>
<dbReference type="Pfam" id="PF12796">
    <property type="entry name" value="Ank_2"/>
    <property type="match status" value="1"/>
</dbReference>
<dbReference type="PROSITE" id="PS50297">
    <property type="entry name" value="ANK_REP_REGION"/>
    <property type="match status" value="1"/>
</dbReference>
<gene>
    <name evidence="4" type="primary">LOC106012365</name>
</gene>
<dbReference type="SMART" id="SM00248">
    <property type="entry name" value="ANK"/>
    <property type="match status" value="7"/>
</dbReference>
<protein>
    <submittedName>
        <fullName evidence="4">Serine/threonine-protein phosphatase 6 regulatory ankyrin repeat subunit B</fullName>
    </submittedName>
</protein>
<dbReference type="GeneID" id="106012365"/>
<proteinExistence type="predicted"/>
<name>A0ABM1VWR7_APLCA</name>
<dbReference type="InterPro" id="IPR002110">
    <property type="entry name" value="Ankyrin_rpt"/>
</dbReference>